<reference evidence="1 2" key="1">
    <citation type="journal article" date="2019" name="Sci. Rep.">
        <title>Orb-weaving spider Araneus ventricosus genome elucidates the spidroin gene catalogue.</title>
        <authorList>
            <person name="Kono N."/>
            <person name="Nakamura H."/>
            <person name="Ohtoshi R."/>
            <person name="Moran D.A.P."/>
            <person name="Shinohara A."/>
            <person name="Yoshida Y."/>
            <person name="Fujiwara M."/>
            <person name="Mori M."/>
            <person name="Tomita M."/>
            <person name="Arakawa K."/>
        </authorList>
    </citation>
    <scope>NUCLEOTIDE SEQUENCE [LARGE SCALE GENOMIC DNA]</scope>
</reference>
<sequence length="232" mass="26973">MLSFRELAESFIGNRKRHIADQQDEYKIRKATAEQQQVNVELARKDISNQEELYAMAASNEILESEVAEKGSQSGVISKDGEVQTEENSKFTGKGCFDTIVNGEFIDEDYDSMEEISTAEDEELKKQLTSFQDRLSEEEKFQIMQRVKNSGLNEYEDRGWMFSFKYKGTTYNVRCKDFSEEENFQFIKDIKHSHESLVSECDGLGNENTTLVIYIDENKEINQMYFRNSDKI</sequence>
<dbReference type="Proteomes" id="UP000499080">
    <property type="component" value="Unassembled WGS sequence"/>
</dbReference>
<accession>A0A4Y2E0Y1</accession>
<gene>
    <name evidence="1" type="ORF">AVEN_263839_1</name>
</gene>
<evidence type="ECO:0000313" key="2">
    <source>
        <dbReference type="Proteomes" id="UP000499080"/>
    </source>
</evidence>
<protein>
    <submittedName>
        <fullName evidence="1">Uncharacterized protein</fullName>
    </submittedName>
</protein>
<proteinExistence type="predicted"/>
<name>A0A4Y2E0Y1_ARAVE</name>
<comment type="caution">
    <text evidence="1">The sequence shown here is derived from an EMBL/GenBank/DDBJ whole genome shotgun (WGS) entry which is preliminary data.</text>
</comment>
<keyword evidence="2" id="KW-1185">Reference proteome</keyword>
<dbReference type="EMBL" id="BGPR01000471">
    <property type="protein sequence ID" value="GBM21986.1"/>
    <property type="molecule type" value="Genomic_DNA"/>
</dbReference>
<dbReference type="OrthoDB" id="6472557at2759"/>
<dbReference type="AlphaFoldDB" id="A0A4Y2E0Y1"/>
<organism evidence="1 2">
    <name type="scientific">Araneus ventricosus</name>
    <name type="common">Orbweaver spider</name>
    <name type="synonym">Epeira ventricosa</name>
    <dbReference type="NCBI Taxonomy" id="182803"/>
    <lineage>
        <taxon>Eukaryota</taxon>
        <taxon>Metazoa</taxon>
        <taxon>Ecdysozoa</taxon>
        <taxon>Arthropoda</taxon>
        <taxon>Chelicerata</taxon>
        <taxon>Arachnida</taxon>
        <taxon>Araneae</taxon>
        <taxon>Araneomorphae</taxon>
        <taxon>Entelegynae</taxon>
        <taxon>Araneoidea</taxon>
        <taxon>Araneidae</taxon>
        <taxon>Araneus</taxon>
    </lineage>
</organism>
<evidence type="ECO:0000313" key="1">
    <source>
        <dbReference type="EMBL" id="GBM21986.1"/>
    </source>
</evidence>